<dbReference type="OrthoDB" id="4412071at2"/>
<dbReference type="STRING" id="35756.GCA_001044155_00181"/>
<dbReference type="Proteomes" id="UP000254467">
    <property type="component" value="Unassembled WGS sequence"/>
</dbReference>
<dbReference type="RefSeq" id="WP_018581896.1">
    <property type="nucleotide sequence ID" value="NZ_LDYD01000011.1"/>
</dbReference>
<accession>A0A376CLJ3</accession>
<reference evidence="1 2" key="1">
    <citation type="submission" date="2018-06" db="EMBL/GenBank/DDBJ databases">
        <authorList>
            <consortium name="Pathogen Informatics"/>
            <person name="Doyle S."/>
        </authorList>
    </citation>
    <scope>NUCLEOTIDE SEQUENCE [LARGE SCALE GENOMIC DNA]</scope>
    <source>
        <strain evidence="1 2">NCTC11862</strain>
    </source>
</reference>
<gene>
    <name evidence="1" type="ORF">NCTC11862_00867</name>
</gene>
<evidence type="ECO:0000313" key="1">
    <source>
        <dbReference type="EMBL" id="STC69087.1"/>
    </source>
</evidence>
<name>A0A376CLJ3_9CORY</name>
<protein>
    <submittedName>
        <fullName evidence="1">Uncharacterized protein</fullName>
    </submittedName>
</protein>
<dbReference type="EMBL" id="UFXQ01000001">
    <property type="protein sequence ID" value="STC69087.1"/>
    <property type="molecule type" value="Genomic_DNA"/>
</dbReference>
<keyword evidence="2" id="KW-1185">Reference proteome</keyword>
<proteinExistence type="predicted"/>
<sequence length="63" mass="6895">MTIRTVDNASPACATTMARLDDSITVARTDASTMLLNMPRSIDELNEATQDQGFFAKLKNIFA</sequence>
<dbReference type="AlphaFoldDB" id="A0A376CLJ3"/>
<evidence type="ECO:0000313" key="2">
    <source>
        <dbReference type="Proteomes" id="UP000254467"/>
    </source>
</evidence>
<organism evidence="1 2">
    <name type="scientific">Corynebacterium pilosum</name>
    <dbReference type="NCBI Taxonomy" id="35756"/>
    <lineage>
        <taxon>Bacteria</taxon>
        <taxon>Bacillati</taxon>
        <taxon>Actinomycetota</taxon>
        <taxon>Actinomycetes</taxon>
        <taxon>Mycobacteriales</taxon>
        <taxon>Corynebacteriaceae</taxon>
        <taxon>Corynebacterium</taxon>
    </lineage>
</organism>